<reference evidence="2 3" key="1">
    <citation type="journal article" date="2019" name="Commun. Biol.">
        <title>The bagworm genome reveals a unique fibroin gene that provides high tensile strength.</title>
        <authorList>
            <person name="Kono N."/>
            <person name="Nakamura H."/>
            <person name="Ohtoshi R."/>
            <person name="Tomita M."/>
            <person name="Numata K."/>
            <person name="Arakawa K."/>
        </authorList>
    </citation>
    <scope>NUCLEOTIDE SEQUENCE [LARGE SCALE GENOMIC DNA]</scope>
</reference>
<proteinExistence type="predicted"/>
<evidence type="ECO:0000256" key="1">
    <source>
        <dbReference type="SAM" id="MobiDB-lite"/>
    </source>
</evidence>
<dbReference type="AlphaFoldDB" id="A0A4C1WXE2"/>
<name>A0A4C1WXE2_EUMVA</name>
<keyword evidence="3" id="KW-1185">Reference proteome</keyword>
<protein>
    <submittedName>
        <fullName evidence="2">Uncharacterized protein</fullName>
    </submittedName>
</protein>
<evidence type="ECO:0000313" key="3">
    <source>
        <dbReference type="Proteomes" id="UP000299102"/>
    </source>
</evidence>
<comment type="caution">
    <text evidence="2">The sequence shown here is derived from an EMBL/GenBank/DDBJ whole genome shotgun (WGS) entry which is preliminary data.</text>
</comment>
<gene>
    <name evidence="2" type="ORF">EVAR_87923_1</name>
</gene>
<evidence type="ECO:0000313" key="2">
    <source>
        <dbReference type="EMBL" id="GBP54849.1"/>
    </source>
</evidence>
<feature type="region of interest" description="Disordered" evidence="1">
    <location>
        <begin position="1"/>
        <end position="35"/>
    </location>
</feature>
<organism evidence="2 3">
    <name type="scientific">Eumeta variegata</name>
    <name type="common">Bagworm moth</name>
    <name type="synonym">Eumeta japonica</name>
    <dbReference type="NCBI Taxonomy" id="151549"/>
    <lineage>
        <taxon>Eukaryota</taxon>
        <taxon>Metazoa</taxon>
        <taxon>Ecdysozoa</taxon>
        <taxon>Arthropoda</taxon>
        <taxon>Hexapoda</taxon>
        <taxon>Insecta</taxon>
        <taxon>Pterygota</taxon>
        <taxon>Neoptera</taxon>
        <taxon>Endopterygota</taxon>
        <taxon>Lepidoptera</taxon>
        <taxon>Glossata</taxon>
        <taxon>Ditrysia</taxon>
        <taxon>Tineoidea</taxon>
        <taxon>Psychidae</taxon>
        <taxon>Oiketicinae</taxon>
        <taxon>Eumeta</taxon>
    </lineage>
</organism>
<accession>A0A4C1WXE2</accession>
<dbReference type="Proteomes" id="UP000299102">
    <property type="component" value="Unassembled WGS sequence"/>
</dbReference>
<sequence length="155" mass="17862">MAPFYRSQHQFGIEENSRTSRHEPLRRKRKKCLSSTKIDPTQCVRAAHGSDSKVFIGRAAGGGRARERERSPAADARARIFSPVSPRLSRPRKLSPVSLVYLRKFTIRRTRRKSKLSVFEVRDTWYCLIPTRYPLYLRIALGADDVGQNQESPEF</sequence>
<dbReference type="EMBL" id="BGZK01000655">
    <property type="protein sequence ID" value="GBP54849.1"/>
    <property type="molecule type" value="Genomic_DNA"/>
</dbReference>